<sequence length="222" mass="23373">MDQPSGLQVDYTFRGVEHVVRLAVSGEVLELEVEDRLTTDQWRGEFDSAFIEDLTHKTGNFKQFSIFCSMLESALMQRAGPVQARVCRLPGDLGEGLGGGRGALGGRSSSRACLPVSTGGGPHLQDRCLSPERSSGGPCLRRGACPGAECPPAPHPRKAAGVAGLPGPLHPRQVCVPASCLCLCLFCPPPALGVPGPVQGSFGWGGKLGWKWATAGLHHPCR</sequence>
<protein>
    <recommendedName>
        <fullName evidence="3">Coiled-coil domain containing 61</fullName>
    </recommendedName>
</protein>
<dbReference type="GeneTree" id="ENSGT00940000154133"/>
<dbReference type="Ensembl" id="ENSMODT00000027382.4">
    <property type="protein sequence ID" value="ENSMODP00000026900.3"/>
    <property type="gene ID" value="ENSMODG00000021528.4"/>
</dbReference>
<organism evidence="1 2">
    <name type="scientific">Monodelphis domestica</name>
    <name type="common">Gray short-tailed opossum</name>
    <dbReference type="NCBI Taxonomy" id="13616"/>
    <lineage>
        <taxon>Eukaryota</taxon>
        <taxon>Metazoa</taxon>
        <taxon>Chordata</taxon>
        <taxon>Craniata</taxon>
        <taxon>Vertebrata</taxon>
        <taxon>Euteleostomi</taxon>
        <taxon>Mammalia</taxon>
        <taxon>Metatheria</taxon>
        <taxon>Didelphimorphia</taxon>
        <taxon>Didelphidae</taxon>
        <taxon>Monodelphis</taxon>
    </lineage>
</organism>
<dbReference type="Bgee" id="ENSMODG00000021528">
    <property type="expression patterns" value="Expressed in lung and 18 other cell types or tissues"/>
</dbReference>
<dbReference type="AlphaFoldDB" id="F7E0C0"/>
<evidence type="ECO:0000313" key="1">
    <source>
        <dbReference type="Ensembl" id="ENSMODP00000026900.3"/>
    </source>
</evidence>
<name>F7E0C0_MONDO</name>
<dbReference type="Proteomes" id="UP000002280">
    <property type="component" value="Chromosome 4"/>
</dbReference>
<reference evidence="1 2" key="1">
    <citation type="journal article" date="2007" name="Nature">
        <title>Genome of the marsupial Monodelphis domestica reveals innovation in non-coding sequences.</title>
        <authorList>
            <person name="Mikkelsen T.S."/>
            <person name="Wakefield M.J."/>
            <person name="Aken B."/>
            <person name="Amemiya C.T."/>
            <person name="Chang J.L."/>
            <person name="Duke S."/>
            <person name="Garber M."/>
            <person name="Gentles A.J."/>
            <person name="Goodstadt L."/>
            <person name="Heger A."/>
            <person name="Jurka J."/>
            <person name="Kamal M."/>
            <person name="Mauceli E."/>
            <person name="Searle S.M."/>
            <person name="Sharpe T."/>
            <person name="Baker M.L."/>
            <person name="Batzer M.A."/>
            <person name="Benos P.V."/>
            <person name="Belov K."/>
            <person name="Clamp M."/>
            <person name="Cook A."/>
            <person name="Cuff J."/>
            <person name="Das R."/>
            <person name="Davidow L."/>
            <person name="Deakin J.E."/>
            <person name="Fazzari M.J."/>
            <person name="Glass J.L."/>
            <person name="Grabherr M."/>
            <person name="Greally J.M."/>
            <person name="Gu W."/>
            <person name="Hore T.A."/>
            <person name="Huttley G.A."/>
            <person name="Kleber M."/>
            <person name="Jirtle R.L."/>
            <person name="Koina E."/>
            <person name="Lee J.T."/>
            <person name="Mahony S."/>
            <person name="Marra M.A."/>
            <person name="Miller R.D."/>
            <person name="Nicholls R.D."/>
            <person name="Oda M."/>
            <person name="Papenfuss A.T."/>
            <person name="Parra Z.E."/>
            <person name="Pollock D.D."/>
            <person name="Ray D.A."/>
            <person name="Schein J.E."/>
            <person name="Speed T.P."/>
            <person name="Thompson K."/>
            <person name="VandeBerg J.L."/>
            <person name="Wade C.M."/>
            <person name="Walker J.A."/>
            <person name="Waters P.D."/>
            <person name="Webber C."/>
            <person name="Weidman J.R."/>
            <person name="Xie X."/>
            <person name="Zody M.C."/>
            <person name="Baldwin J."/>
            <person name="Abdouelleil A."/>
            <person name="Abdulkadir J."/>
            <person name="Abebe A."/>
            <person name="Abera B."/>
            <person name="Abreu J."/>
            <person name="Acer S.C."/>
            <person name="Aftuck L."/>
            <person name="Alexander A."/>
            <person name="An P."/>
            <person name="Anderson E."/>
            <person name="Anderson S."/>
            <person name="Arachi H."/>
            <person name="Azer M."/>
            <person name="Bachantsang P."/>
            <person name="Barry A."/>
            <person name="Bayul T."/>
            <person name="Berlin A."/>
            <person name="Bessette D."/>
            <person name="Bloom T."/>
            <person name="Bloom T."/>
            <person name="Boguslavskiy L."/>
            <person name="Bonnet C."/>
            <person name="Boukhgalter B."/>
            <person name="Bourzgui I."/>
            <person name="Brown A."/>
            <person name="Cahill P."/>
            <person name="Channer S."/>
            <person name="Cheshatsang Y."/>
            <person name="Chuda L."/>
            <person name="Citroen M."/>
            <person name="Collymore A."/>
            <person name="Cooke P."/>
            <person name="Costello M."/>
            <person name="D'Aco K."/>
            <person name="Daza R."/>
            <person name="De Haan G."/>
            <person name="DeGray S."/>
            <person name="DeMaso C."/>
            <person name="Dhargay N."/>
            <person name="Dooley K."/>
            <person name="Dooley E."/>
            <person name="Doricent M."/>
            <person name="Dorje P."/>
            <person name="Dorjee K."/>
            <person name="Dupes A."/>
            <person name="Elong R."/>
            <person name="Falk J."/>
            <person name="Farina A."/>
            <person name="Faro S."/>
            <person name="Ferguson D."/>
            <person name="Fisher S."/>
            <person name="Foley C.D."/>
            <person name="Franke A."/>
            <person name="Friedrich D."/>
            <person name="Gadbois L."/>
            <person name="Gearin G."/>
            <person name="Gearin C.R."/>
            <person name="Giannoukos G."/>
            <person name="Goode T."/>
            <person name="Graham J."/>
            <person name="Grandbois E."/>
            <person name="Grewal S."/>
            <person name="Gyaltsen K."/>
            <person name="Hafez N."/>
            <person name="Hagos B."/>
            <person name="Hall J."/>
            <person name="Henson C."/>
            <person name="Hollinger A."/>
            <person name="Honan T."/>
            <person name="Huard M.D."/>
            <person name="Hughes L."/>
            <person name="Hurhula B."/>
            <person name="Husby M.E."/>
            <person name="Kamat A."/>
            <person name="Kanga B."/>
            <person name="Kashin S."/>
            <person name="Khazanovich D."/>
            <person name="Kisner P."/>
            <person name="Lance K."/>
            <person name="Lara M."/>
            <person name="Lee W."/>
            <person name="Lennon N."/>
            <person name="Letendre F."/>
            <person name="LeVine R."/>
            <person name="Lipovsky A."/>
            <person name="Liu X."/>
            <person name="Liu J."/>
            <person name="Liu S."/>
            <person name="Lokyitsang T."/>
            <person name="Lokyitsang Y."/>
            <person name="Lubonja R."/>
            <person name="Lui A."/>
            <person name="MacDonald P."/>
            <person name="Magnisalis V."/>
            <person name="Maru K."/>
            <person name="Matthews C."/>
            <person name="McCusker W."/>
            <person name="McDonough S."/>
            <person name="Mehta T."/>
            <person name="Meldrim J."/>
            <person name="Meneus L."/>
            <person name="Mihai O."/>
            <person name="Mihalev A."/>
            <person name="Mihova T."/>
            <person name="Mittelman R."/>
            <person name="Mlenga V."/>
            <person name="Montmayeur A."/>
            <person name="Mulrain L."/>
            <person name="Navidi A."/>
            <person name="Naylor J."/>
            <person name="Negash T."/>
            <person name="Nguyen T."/>
            <person name="Nguyen N."/>
            <person name="Nicol R."/>
            <person name="Norbu C."/>
            <person name="Norbu N."/>
            <person name="Novod N."/>
            <person name="O'Neill B."/>
            <person name="Osman S."/>
            <person name="Markiewicz E."/>
            <person name="Oyono O.L."/>
            <person name="Patti C."/>
            <person name="Phunkhang P."/>
            <person name="Pierre F."/>
            <person name="Priest M."/>
            <person name="Raghuraman S."/>
            <person name="Rege F."/>
            <person name="Reyes R."/>
            <person name="Rise C."/>
            <person name="Rogov P."/>
            <person name="Ross K."/>
            <person name="Ryan E."/>
            <person name="Settipalli S."/>
            <person name="Shea T."/>
            <person name="Sherpa N."/>
            <person name="Shi L."/>
            <person name="Shih D."/>
            <person name="Sparrow T."/>
            <person name="Spaulding J."/>
            <person name="Stalker J."/>
            <person name="Stange-Thomann N."/>
            <person name="Stavropoulos S."/>
            <person name="Stone C."/>
            <person name="Strader C."/>
            <person name="Tesfaye S."/>
            <person name="Thomson T."/>
            <person name="Thoulutsang Y."/>
            <person name="Thoulutsang D."/>
            <person name="Topham K."/>
            <person name="Topping I."/>
            <person name="Tsamla T."/>
            <person name="Vassiliev H."/>
            <person name="Vo A."/>
            <person name="Wangchuk T."/>
            <person name="Wangdi T."/>
            <person name="Weiand M."/>
            <person name="Wilkinson J."/>
            <person name="Wilson A."/>
            <person name="Yadav S."/>
            <person name="Young G."/>
            <person name="Yu Q."/>
            <person name="Zembek L."/>
            <person name="Zhong D."/>
            <person name="Zimmer A."/>
            <person name="Zwirko Z."/>
            <person name="Jaffe D.B."/>
            <person name="Alvarez P."/>
            <person name="Brockman W."/>
            <person name="Butler J."/>
            <person name="Chin C."/>
            <person name="Gnerre S."/>
            <person name="MacCallum I."/>
            <person name="Graves J.A."/>
            <person name="Ponting C.P."/>
            <person name="Breen M."/>
            <person name="Samollow P.B."/>
            <person name="Lander E.S."/>
            <person name="Lindblad-Toh K."/>
        </authorList>
    </citation>
    <scope>NUCLEOTIDE SEQUENCE [LARGE SCALE GENOMIC DNA]</scope>
</reference>
<dbReference type="HOGENOM" id="CLU_038746_1_0_1"/>
<reference evidence="1" key="2">
    <citation type="submission" date="2025-08" db="UniProtKB">
        <authorList>
            <consortium name="Ensembl"/>
        </authorList>
    </citation>
    <scope>IDENTIFICATION</scope>
</reference>
<accession>F7E0C0</accession>
<keyword evidence="2" id="KW-1185">Reference proteome</keyword>
<dbReference type="InterPro" id="IPR049733">
    <property type="entry name" value="CCDC61_N"/>
</dbReference>
<dbReference type="eggNOG" id="ENOG502QRAS">
    <property type="taxonomic scope" value="Eukaryota"/>
</dbReference>
<dbReference type="STRING" id="13616.ENSMODP00000026900"/>
<evidence type="ECO:0008006" key="3">
    <source>
        <dbReference type="Google" id="ProtNLM"/>
    </source>
</evidence>
<proteinExistence type="predicted"/>
<dbReference type="CDD" id="cd22284">
    <property type="entry name" value="HD_CCDC61_N"/>
    <property type="match status" value="1"/>
</dbReference>
<reference evidence="1" key="3">
    <citation type="submission" date="2025-09" db="UniProtKB">
        <authorList>
            <consortium name="Ensembl"/>
        </authorList>
    </citation>
    <scope>IDENTIFICATION</scope>
</reference>
<dbReference type="InParanoid" id="F7E0C0"/>
<evidence type="ECO:0000313" key="2">
    <source>
        <dbReference type="Proteomes" id="UP000002280"/>
    </source>
</evidence>